<dbReference type="SUPFAM" id="SSF56349">
    <property type="entry name" value="DNA breaking-rejoining enzymes"/>
    <property type="match status" value="1"/>
</dbReference>
<dbReference type="GO" id="GO:0015074">
    <property type="term" value="P:DNA integration"/>
    <property type="evidence" value="ECO:0007669"/>
    <property type="project" value="UniProtKB-KW"/>
</dbReference>
<evidence type="ECO:0000256" key="2">
    <source>
        <dbReference type="ARBA" id="ARBA00023125"/>
    </source>
</evidence>
<dbReference type="PANTHER" id="PTHR30349">
    <property type="entry name" value="PHAGE INTEGRASE-RELATED"/>
    <property type="match status" value="1"/>
</dbReference>
<dbReference type="RefSeq" id="WP_150998254.1">
    <property type="nucleotide sequence ID" value="NZ_CABVPM010000001.1"/>
</dbReference>
<dbReference type="InterPro" id="IPR010998">
    <property type="entry name" value="Integrase_recombinase_N"/>
</dbReference>
<dbReference type="InterPro" id="IPR011010">
    <property type="entry name" value="DNA_brk_join_enz"/>
</dbReference>
<dbReference type="Gene3D" id="1.10.150.130">
    <property type="match status" value="1"/>
</dbReference>
<dbReference type="Gene3D" id="1.10.443.10">
    <property type="entry name" value="Intergrase catalytic core"/>
    <property type="match status" value="1"/>
</dbReference>
<keyword evidence="1" id="KW-0229">DNA integration</keyword>
<dbReference type="InterPro" id="IPR013762">
    <property type="entry name" value="Integrase-like_cat_sf"/>
</dbReference>
<organism evidence="5 6">
    <name type="scientific">Burkholderia stagnalis</name>
    <dbReference type="NCBI Taxonomy" id="1503054"/>
    <lineage>
        <taxon>Bacteria</taxon>
        <taxon>Pseudomonadati</taxon>
        <taxon>Pseudomonadota</taxon>
        <taxon>Betaproteobacteria</taxon>
        <taxon>Burkholderiales</taxon>
        <taxon>Burkholderiaceae</taxon>
        <taxon>Burkholderia</taxon>
        <taxon>Burkholderia cepacia complex</taxon>
    </lineage>
</organism>
<comment type="caution">
    <text evidence="5">The sequence shown here is derived from an EMBL/GenBank/DDBJ whole genome shotgun (WGS) entry which is preliminary data.</text>
</comment>
<dbReference type="Proteomes" id="UP000473470">
    <property type="component" value="Unassembled WGS sequence"/>
</dbReference>
<evidence type="ECO:0000259" key="4">
    <source>
        <dbReference type="PROSITE" id="PS51898"/>
    </source>
</evidence>
<evidence type="ECO:0000256" key="3">
    <source>
        <dbReference type="ARBA" id="ARBA00023172"/>
    </source>
</evidence>
<dbReference type="PANTHER" id="PTHR30349:SF94">
    <property type="entry name" value="INTEGRASE_RECOMBINASE HI_1414-RELATED"/>
    <property type="match status" value="1"/>
</dbReference>
<accession>A0A6L3N3W3</accession>
<dbReference type="AlphaFoldDB" id="A0A6L3N3W3"/>
<keyword evidence="3" id="KW-0233">DNA recombination</keyword>
<protein>
    <submittedName>
        <fullName evidence="5">Site-specific integrase</fullName>
    </submittedName>
</protein>
<evidence type="ECO:0000313" key="5">
    <source>
        <dbReference type="EMBL" id="KAB0640614.1"/>
    </source>
</evidence>
<dbReference type="InterPro" id="IPR002104">
    <property type="entry name" value="Integrase_catalytic"/>
</dbReference>
<sequence>METELVATQEQGTKFTPKEETIKVGSGTVVSRTKKDGSKSYQAKVRKNGVNLSQTCASLKEAKEWITKTEAKLLNGESIAPNKVKKTTLAEVFQEYLKDNKKISDNKKGRIERLILEIGKVSLEEFKTRFLFKWLEFKLSQEIPDQARKKKSHKLFNGNRAIDEEGNEVMKTYKPSTIRKYYYDIKNALEHHAMMHDYLFNSKPFDEVPPPAAWGDPRDRRLEEGELDKLIDACNKLYVNVEQSKILIRFLAYSAFRVGETFLIKWKDIKLNKDNPYESYIFIPKENQKIAHKKGAEDRYASLRPELYNLIVDELLPYKEGKKDDDYVFSFWSSPGYFYTRFKNICFNAGSKDLTIHDLRHEGVSWFFENTTLSDIEIAKITGHIELSTLQKYAKLRPHKTGAKLWNSIVQQ</sequence>
<keyword evidence="2" id="KW-0238">DNA-binding</keyword>
<dbReference type="Pfam" id="PF00589">
    <property type="entry name" value="Phage_integrase"/>
    <property type="match status" value="1"/>
</dbReference>
<reference evidence="5 6" key="1">
    <citation type="submission" date="2019-09" db="EMBL/GenBank/DDBJ databases">
        <title>Draft genome sequences of 48 bacterial type strains from the CCUG.</title>
        <authorList>
            <person name="Tunovic T."/>
            <person name="Pineiro-Iglesias B."/>
            <person name="Unosson C."/>
            <person name="Inganas E."/>
            <person name="Ohlen M."/>
            <person name="Cardew S."/>
            <person name="Jensie-Markopoulos S."/>
            <person name="Salva-Serra F."/>
            <person name="Jaen-Luchoro D."/>
            <person name="Karlsson R."/>
            <person name="Svensson-Stadler L."/>
            <person name="Chun J."/>
            <person name="Moore E."/>
        </authorList>
    </citation>
    <scope>NUCLEOTIDE SEQUENCE [LARGE SCALE GENOMIC DNA]</scope>
    <source>
        <strain evidence="5 6">CCUG 65686</strain>
    </source>
</reference>
<dbReference type="CDD" id="cd00796">
    <property type="entry name" value="INT_Rci_Hp1_C"/>
    <property type="match status" value="1"/>
</dbReference>
<dbReference type="GO" id="GO:0003677">
    <property type="term" value="F:DNA binding"/>
    <property type="evidence" value="ECO:0007669"/>
    <property type="project" value="UniProtKB-KW"/>
</dbReference>
<gene>
    <name evidence="5" type="ORF">F7R25_03730</name>
</gene>
<dbReference type="EMBL" id="VZOK01000004">
    <property type="protein sequence ID" value="KAB0640614.1"/>
    <property type="molecule type" value="Genomic_DNA"/>
</dbReference>
<evidence type="ECO:0000256" key="1">
    <source>
        <dbReference type="ARBA" id="ARBA00022908"/>
    </source>
</evidence>
<evidence type="ECO:0000313" key="6">
    <source>
        <dbReference type="Proteomes" id="UP000473470"/>
    </source>
</evidence>
<feature type="domain" description="Tyr recombinase" evidence="4">
    <location>
        <begin position="217"/>
        <end position="407"/>
    </location>
</feature>
<dbReference type="InterPro" id="IPR050090">
    <property type="entry name" value="Tyrosine_recombinase_XerCD"/>
</dbReference>
<name>A0A6L3N3W3_9BURK</name>
<proteinExistence type="predicted"/>
<dbReference type="PROSITE" id="PS51898">
    <property type="entry name" value="TYR_RECOMBINASE"/>
    <property type="match status" value="1"/>
</dbReference>
<dbReference type="GO" id="GO:0006310">
    <property type="term" value="P:DNA recombination"/>
    <property type="evidence" value="ECO:0007669"/>
    <property type="project" value="UniProtKB-KW"/>
</dbReference>